<dbReference type="Gene3D" id="3.10.129.110">
    <property type="entry name" value="Polyketide synthase dehydratase"/>
    <property type="match status" value="2"/>
</dbReference>
<feature type="region of interest" description="N-terminal hotdog fold" evidence="4">
    <location>
        <begin position="856"/>
        <end position="976"/>
    </location>
</feature>
<protein>
    <submittedName>
        <fullName evidence="7">Fatty acid synthase-like</fullName>
    </submittedName>
</protein>
<dbReference type="InterPro" id="IPR014030">
    <property type="entry name" value="Ketoacyl_synth_N"/>
</dbReference>
<comment type="caution">
    <text evidence="4">Lacks conserved residue(s) required for the propagation of feature annotation.</text>
</comment>
<dbReference type="Pfam" id="PF21149">
    <property type="entry name" value="FAS_pseudo-KR"/>
    <property type="match status" value="2"/>
</dbReference>
<dbReference type="InterPro" id="IPR001227">
    <property type="entry name" value="Ac_transferase_dom_sf"/>
</dbReference>
<dbReference type="PROSITE" id="PS52004">
    <property type="entry name" value="KS3_2"/>
    <property type="match status" value="2"/>
</dbReference>
<dbReference type="InterPro" id="IPR020843">
    <property type="entry name" value="ER"/>
</dbReference>
<dbReference type="PANTHER" id="PTHR43775:SF23">
    <property type="entry name" value="FATTY ACID SYNTHASE 3"/>
    <property type="match status" value="1"/>
</dbReference>
<dbReference type="Gene3D" id="3.40.366.10">
    <property type="entry name" value="Malonyl-Coenzyme A Acyl Carrier Protein, domain 2"/>
    <property type="match status" value="1"/>
</dbReference>
<organism evidence="7 8">
    <name type="scientific">Vespula squamosa</name>
    <name type="common">Southern yellow jacket</name>
    <name type="synonym">Wasp</name>
    <dbReference type="NCBI Taxonomy" id="30214"/>
    <lineage>
        <taxon>Eukaryota</taxon>
        <taxon>Metazoa</taxon>
        <taxon>Ecdysozoa</taxon>
        <taxon>Arthropoda</taxon>
        <taxon>Hexapoda</taxon>
        <taxon>Insecta</taxon>
        <taxon>Pterygota</taxon>
        <taxon>Neoptera</taxon>
        <taxon>Endopterygota</taxon>
        <taxon>Hymenoptera</taxon>
        <taxon>Apocrita</taxon>
        <taxon>Aculeata</taxon>
        <taxon>Vespoidea</taxon>
        <taxon>Vespidae</taxon>
        <taxon>Vespinae</taxon>
        <taxon>Vespula</taxon>
    </lineage>
</organism>
<dbReference type="SUPFAM" id="SSF55048">
    <property type="entry name" value="Probable ACP-binding domain of malonyl-CoA ACP transacylase"/>
    <property type="match status" value="2"/>
</dbReference>
<dbReference type="InterPro" id="IPR016035">
    <property type="entry name" value="Acyl_Trfase/lysoPLipase"/>
</dbReference>
<dbReference type="EMBL" id="JAUDFV010000074">
    <property type="protein sequence ID" value="KAL2734259.1"/>
    <property type="molecule type" value="Genomic_DNA"/>
</dbReference>
<dbReference type="InterPro" id="IPR049391">
    <property type="entry name" value="FAS_pseudo-KR"/>
</dbReference>
<dbReference type="SMART" id="SM00829">
    <property type="entry name" value="PKS_ER"/>
    <property type="match status" value="1"/>
</dbReference>
<dbReference type="Pfam" id="PF08659">
    <property type="entry name" value="KR"/>
    <property type="match status" value="2"/>
</dbReference>
<dbReference type="Gene3D" id="1.10.287.1960">
    <property type="match status" value="1"/>
</dbReference>
<dbReference type="PANTHER" id="PTHR43775">
    <property type="entry name" value="FATTY ACID SYNTHASE"/>
    <property type="match status" value="1"/>
</dbReference>
<proteinExistence type="predicted"/>
<evidence type="ECO:0000259" key="5">
    <source>
        <dbReference type="PROSITE" id="PS52004"/>
    </source>
</evidence>
<dbReference type="Gene3D" id="3.90.180.10">
    <property type="entry name" value="Medium-chain alcohol dehydrogenases, catalytic domain"/>
    <property type="match status" value="2"/>
</dbReference>
<dbReference type="SMART" id="SM00827">
    <property type="entry name" value="PKS_AT"/>
    <property type="match status" value="2"/>
</dbReference>
<dbReference type="Pfam" id="PF02801">
    <property type="entry name" value="Ketoacyl-synt_C"/>
    <property type="match status" value="1"/>
</dbReference>
<dbReference type="InterPro" id="IPR042104">
    <property type="entry name" value="PKS_dehydratase_sf"/>
</dbReference>
<dbReference type="InterPro" id="IPR020841">
    <property type="entry name" value="PKS_Beta-ketoAc_synthase_dom"/>
</dbReference>
<dbReference type="SUPFAM" id="SSF53901">
    <property type="entry name" value="Thiolase-like"/>
    <property type="match status" value="2"/>
</dbReference>
<gene>
    <name evidence="7" type="ORF">V1478_003957</name>
</gene>
<dbReference type="InterPro" id="IPR049900">
    <property type="entry name" value="PKS_mFAS_DH"/>
</dbReference>
<reference evidence="7 8" key="1">
    <citation type="journal article" date="2024" name="Ann. Entomol. Soc. Am.">
        <title>Genomic analyses of the southern and eastern yellowjacket wasps (Hymenoptera: Vespidae) reveal evolutionary signatures of social life.</title>
        <authorList>
            <person name="Catto M.A."/>
            <person name="Caine P.B."/>
            <person name="Orr S.E."/>
            <person name="Hunt B.G."/>
            <person name="Goodisman M.A.D."/>
        </authorList>
    </citation>
    <scope>NUCLEOTIDE SEQUENCE [LARGE SCALE GENOMIC DNA]</scope>
    <source>
        <strain evidence="7">233</strain>
        <tissue evidence="7">Head and thorax</tissue>
    </source>
</reference>
<dbReference type="GO" id="GO:0016740">
    <property type="term" value="F:transferase activity"/>
    <property type="evidence" value="ECO:0007669"/>
    <property type="project" value="UniProtKB-KW"/>
</dbReference>
<dbReference type="InterPro" id="IPR016039">
    <property type="entry name" value="Thiolase-like"/>
</dbReference>
<dbReference type="InterPro" id="IPR014043">
    <property type="entry name" value="Acyl_transferase_dom"/>
</dbReference>
<dbReference type="CDD" id="cd00833">
    <property type="entry name" value="PKS"/>
    <property type="match status" value="2"/>
</dbReference>
<keyword evidence="2" id="KW-0597">Phosphoprotein</keyword>
<dbReference type="InterPro" id="IPR011032">
    <property type="entry name" value="GroES-like_sf"/>
</dbReference>
<dbReference type="InterPro" id="IPR018201">
    <property type="entry name" value="Ketoacyl_synth_AS"/>
</dbReference>
<dbReference type="Gene3D" id="3.30.70.3290">
    <property type="match status" value="2"/>
</dbReference>
<feature type="domain" description="PKS/mFAS DH" evidence="6">
    <location>
        <begin position="856"/>
        <end position="1152"/>
    </location>
</feature>
<dbReference type="SUPFAM" id="SSF51735">
    <property type="entry name" value="NAD(P)-binding Rossmann-fold domains"/>
    <property type="match status" value="1"/>
</dbReference>
<dbReference type="PROSITE" id="PS52019">
    <property type="entry name" value="PKS_MFAS_DH"/>
    <property type="match status" value="1"/>
</dbReference>
<dbReference type="Gene3D" id="3.40.47.10">
    <property type="match status" value="2"/>
</dbReference>
<feature type="region of interest" description="C-terminal hotdog fold" evidence="4">
    <location>
        <begin position="989"/>
        <end position="1152"/>
    </location>
</feature>
<evidence type="ECO:0000256" key="3">
    <source>
        <dbReference type="ARBA" id="ARBA00022679"/>
    </source>
</evidence>
<accession>A0ABD2BNA9</accession>
<dbReference type="InterPro" id="IPR032821">
    <property type="entry name" value="PKS_assoc"/>
</dbReference>
<dbReference type="InterPro" id="IPR036291">
    <property type="entry name" value="NAD(P)-bd_dom_sf"/>
</dbReference>
<name>A0ABD2BNA9_VESSQ</name>
<keyword evidence="3" id="KW-0808">Transferase</keyword>
<evidence type="ECO:0000256" key="4">
    <source>
        <dbReference type="PROSITE-ProRule" id="PRU01363"/>
    </source>
</evidence>
<keyword evidence="1" id="KW-0596">Phosphopantetheine</keyword>
<dbReference type="InterPro" id="IPR014031">
    <property type="entry name" value="Ketoacyl_synth_C"/>
</dbReference>
<dbReference type="Pfam" id="PF16197">
    <property type="entry name" value="KAsynt_C_assoc"/>
    <property type="match status" value="1"/>
</dbReference>
<dbReference type="SUPFAM" id="SSF52151">
    <property type="entry name" value="FabD/lysophospholipase-like"/>
    <property type="match status" value="2"/>
</dbReference>
<dbReference type="Gene3D" id="3.30.70.250">
    <property type="entry name" value="Malonyl-CoA ACP transacylase, ACP-binding"/>
    <property type="match status" value="1"/>
</dbReference>
<dbReference type="Pfam" id="PF00109">
    <property type="entry name" value="ketoacyl-synt"/>
    <property type="match status" value="2"/>
</dbReference>
<dbReference type="Proteomes" id="UP001607302">
    <property type="component" value="Unassembled WGS sequence"/>
</dbReference>
<evidence type="ECO:0000259" key="6">
    <source>
        <dbReference type="PROSITE" id="PS52019"/>
    </source>
</evidence>
<comment type="caution">
    <text evidence="7">The sequence shown here is derived from an EMBL/GenBank/DDBJ whole genome shotgun (WGS) entry which is preliminary data.</text>
</comment>
<dbReference type="Gene3D" id="3.40.50.720">
    <property type="entry name" value="NAD(P)-binding Rossmann-like Domain"/>
    <property type="match status" value="2"/>
</dbReference>
<dbReference type="InterPro" id="IPR013968">
    <property type="entry name" value="PKS_KR"/>
</dbReference>
<sequence length="3591" mass="405765">MTLENVDDDAVVISGMSGRFPKSGNINELMENLMNGTDCVSADHARWSIENIKIPSRIGTMKQITKLDNAFFGINAKLVNYMDPTVRLTTEVTFEAVIDAGINPTELRDTKTAVFGALTLNESDKALFYEKLEQSGLNLLGCCRAMISNRISFCMGLVGSSCTMDTACTSSALAITKAYEAIKSGICDEAIVDTGVVILHPQTSYHMYELGLLSEDGVNRSFDAKASGFSRSESIGVFFLQKAKNAKRIYAEVVNSTIMFGMANIRNSCYFASAEFQAQMMQQTLKQCGLKPTDVTYIEADGTAVKDLDREELKAIDLVYGQDRSPSNPLLIGSVKSNIGHAICNNTINSIIKVIIAMETGVIPPNLHYDEPPEDAKCLRDGRVKVVTKPTPWTDGYAAVNTCSIGGSFSHIILKRYSKEKKKRELSPNAMPRLYVTSARTEEMISMIFNSLKENQADNDLAQLIYDITVTQFPHSLYSGYIVIPEVEGADTVSSIDLIPDNVTTHSRQIWFVFSGMGSQWTGMGESLMKIPIFAEAIKKCDAILKPRGYDIVKILCDKDPTIYDNIINCFLGIAAVQIGLVDILYAVGIKPNYMIGHSVGELGCSYADGCFTAEEMILSALSRGLASTESNLIHGTMAAVGLGYEQVRHLCPEDIDVACHNGIDSSTISGPTESVKAFVKKLQEKGIFAKTVPTSNIAYHSRYIAPAGPKLLDYLQKIILQPKNRSKRWICTSIPKNEWHFVKARLSSAEYHTNNLLSPVLFEEVLTFIPKNAITIEISPHGLLQAILKKSLHSDCVNLALTRRDYKDNATLVLSTLGKLYNLGCPIKPGNLYPRVPYPVSKGTPSISSLVRWEHSLDWYVNFYVKQTEQINAEHLKSDKYKFLQDFKIGDIVIIPMTIYLKLVLDIYLDIIGDKIVESFTFENICVYDMLLKVPRNGDLTLFIMVFKGSGNFEVKTKDGGMIASGTIRSTQLTDREIPDLSSLKEQSEIITKEDIYADLLVRGYEYGEYYNLISGLSSSCSNGTLTSNKDWPLLLEGLFQVHIFTLPMKFDKRINVITCPGIAVSGVKLEEVISTSLAILTNEVRFIPNVDETEMNMVDVCYVILELLSENIYENTNGKIIVMQESKQDQDNILECLGNTLEMTKENFEIKCIAKENLKQTLDENFNLMIIDSTHLNDIKNFINNINRESFLLTITKTEDQDRVINAFANIGLNLVLKKKVTLGRTILLLRKLENAKKPVVVKNQDNCIDQLKKTLRDSRYDKVIFLMNTVTGNDIFETLRVLKKDPGYKKLQIFDLQNSKAPKFSLENTFYQNQIKLNLRQNVLSSDNVWGTYNWVPLSEKSASSPRWRVNIEKSGSLTLMEELPLIKEKDKSIVKVEYAAFDLSIYEHWLNNDISLDSQISITEYSGTDEKGRRVMGLVHNLTTSNEICPDPDFTWVIPDSLSFEDAATMPQAYLAALSILHANSFWFVRMETILIHFGASDLGQALINLSLSYKFDVYTTYETEAEKLVIQSIRPRLPDSHIIHINNYKAHFRNIMKDKDMDFIVANYSTLDDLDSCVDILTAHRNLALVFNSKTTDYRCFGMSKFIEGVSVYSCNLQDLMNLSMEMKNKLKDLMRTTLQADSLKPLISRRVYLPGKTKEKKIEVCEHYGKVLVNLKELKKCSHFVPRLFFPNDKCFFIVDGLNTFGKAVIEWMIEQGVRKLFIASSNSMRDHKKRVLKWRGNGTTVVVREEVDMSKATNVNNLLKEAASLGQLEAIFDLQRTSMDLSTSSPECSKVTEVLDIESRRLCPSNVKFFVFSLPHLNDDCSRDPVVEKICKQRMESGLHGLFMLLTNSIKIERSKSQFMNTFYTGMSLFLQQLNTYLTANTSLIDVHFKNTTKHSVNDSEPNVIVVETEKKQEFIEKDQQEEEVHRKMFEKYLYSLNYQMEQTNGESSLLLDLKLDEYKYLHDFKIFNNIVIPSAVYSELVLNIYFDLTENFAQNGQNLLGCCRAMISNRISFILGVTGTSCTLDSACTSSALAITKAYEAIKSGICDNAIVDTGIISLHPQTSYHMYELGLLSEDGVNRSFDAKASGFSRSESIGVFFLQKAKDAKRIYVEVVNSIIMNGETYMRNNCFFSTSEFQAKIMKETLKQSGLKPSDINYIEADGTAIKDVDREELKAIDLVYGQNRSPSNPLLIGSVKSNIGHTYCNNTLNSIIKIGLVDILYTVGIKPDYIIGHSVGELGCAYADGCFTAEEMILSALSRGLASKESDLVHGTMAAVGLGYEQVRHLCPEDIDVACHNGLDSSTISGPTESMKAFVKELQEKNIFAKIVPSSNIAYHSRYIQPAGPKLLDYLQKIIPQPKIRSKRWICTSIPKNEWNSSKAQLSSAEYHTNNLLSPVLFEEVLSMVPKNAVTIEISPHGLLQAILRRTLNPNCINLSLTRRNHEDNTSLLLTTLGKLYNLGYPITPGKLYPRVPYPVSKNTPSISSVFRWEHSIDWYTNYYIEKKNINGENTIEINLMSIGGDVILPFSVYLRLIFNVYANMTNTNNNNNTFIVFENITIHNVLLRAPVDNNIALIVMVMSGTKYFEIKNIHGNIIASGNIRATKAPITEILDSSSLKEEREIFMKKDIYTNLLLRGYEYGEYYNLLRGLSSSCSNGTITWNKNWSLLLEGLFQVHIFSNNSKNILMPYSIQKIVMDMSQFTEKKNTGELPIKYDKRSNVITCPGITVCGIKFKEVASPESSFKMQASEIQFIPNIEETEMNMVDVCYVILELLSENIYENTNGKIIVMQESKQDQDNILECLGNTLEMTKENFEIKCIAKENLKQTLDENFNLMIIDSTHLNDIKNFINNINRESFLLTITKTEDQDRVINAFANIGLNLVLKKKVTLGRTILLLRKLENAKKPVVVKNQDNCIDQLKKTLRDSRYDKVIFLMNTVTGNDIFETLRVLKKDPGYKKLQIFDLQNSKAPKFSLENTFYQNQIKLNLRQNVLSSDNVWGTYNWVPLSEKSASSPRWRVNIEKSGSLTLMEELPLIKEKDKSIVKVEYAAFDLSIYEHWLNNDISLDSQISITEYSGTDEKGRRVMGLVHNLTTSNEICPDPDFTWVIPDSLSFEDAATMPQAYLAALSILHANSFWFVRMETILIHFGASDLGQALINLSLSYKFDVYTTYETEAEKLVIQSIRPRLPDSHIIHISNYKAHVCKILKGKGVDLVVANYSAVENLESCLDIVKIHKNIVVVSDSRKNVNKLFGTFNFLKDISLSSYCLQNLLNFSRSKKRELAEIVKTAIQANILKPLISRRLHLPKTKLKRNIQTCEFYGKVLVNLKELKKCSHFVPRLFFPNDKCFFIVDGLNTFGKAVIEWMIEQGVRKLFIASSNSMRDHKKRVLKWHENGATVIVREEVDMSKATNVNNLLKEAASLGQLEAIFDLQRTSMDLSTSSPECSKVTEVLDKESRRLCPSNIKFFVFSSSHLNDDCSRDPVVEKICKQRMESGLHGLFMLLTNSIKIERSKSQFMNTFYTGISLFLQQLNTYLTANTSLINVRFKNTTKYSADDSESNFIGVLKEEEYDEYNDLSDEDRQFIKYMNYAGISNRSTLLQEL</sequence>
<dbReference type="InterPro" id="IPR016036">
    <property type="entry name" value="Malonyl_transacylase_ACP-bd"/>
</dbReference>
<dbReference type="SMART" id="SM00825">
    <property type="entry name" value="PKS_KS"/>
    <property type="match status" value="1"/>
</dbReference>
<dbReference type="Pfam" id="PF00698">
    <property type="entry name" value="Acyl_transf_1"/>
    <property type="match status" value="2"/>
</dbReference>
<feature type="domain" description="Ketosynthase family 3 (KS3)" evidence="5">
    <location>
        <begin position="8"/>
        <end position="416"/>
    </location>
</feature>
<evidence type="ECO:0000256" key="2">
    <source>
        <dbReference type="ARBA" id="ARBA00022553"/>
    </source>
</evidence>
<dbReference type="PROSITE" id="PS00606">
    <property type="entry name" value="KS3_1"/>
    <property type="match status" value="2"/>
</dbReference>
<feature type="domain" description="Ketosynthase family 3 (KS3)" evidence="5">
    <location>
        <begin position="1880"/>
        <end position="2243"/>
    </location>
</feature>
<evidence type="ECO:0000313" key="7">
    <source>
        <dbReference type="EMBL" id="KAL2734259.1"/>
    </source>
</evidence>
<dbReference type="InterPro" id="IPR050091">
    <property type="entry name" value="PKS_NRPS_Biosynth_Enz"/>
</dbReference>
<evidence type="ECO:0000313" key="8">
    <source>
        <dbReference type="Proteomes" id="UP001607302"/>
    </source>
</evidence>
<dbReference type="SUPFAM" id="SSF50129">
    <property type="entry name" value="GroES-like"/>
    <property type="match status" value="2"/>
</dbReference>
<evidence type="ECO:0000256" key="1">
    <source>
        <dbReference type="ARBA" id="ARBA00022450"/>
    </source>
</evidence>
<keyword evidence="8" id="KW-1185">Reference proteome</keyword>